<evidence type="ECO:0000256" key="9">
    <source>
        <dbReference type="ARBA" id="ARBA00023065"/>
    </source>
</evidence>
<reference evidence="14 15" key="1">
    <citation type="submission" date="2020-03" db="EMBL/GenBank/DDBJ databases">
        <title>Genomic Encyclopedia of Type Strains, Phase IV (KMG-IV): sequencing the most valuable type-strain genomes for metagenomic binning, comparative biology and taxonomic classification.</title>
        <authorList>
            <person name="Goeker M."/>
        </authorList>
    </citation>
    <scope>NUCLEOTIDE SEQUENCE [LARGE SCALE GENOMIC DNA]</scope>
    <source>
        <strain evidence="14 15">DSM 19867</strain>
    </source>
</reference>
<keyword evidence="3" id="KW-0813">Transport</keyword>
<comment type="caution">
    <text evidence="14">The sequence shown here is derived from an EMBL/GenBank/DDBJ whole genome shotgun (WGS) entry which is preliminary data.</text>
</comment>
<keyword evidence="7" id="KW-0630">Potassium</keyword>
<dbReference type="GO" id="GO:0015252">
    <property type="term" value="F:proton channel activity"/>
    <property type="evidence" value="ECO:0007669"/>
    <property type="project" value="InterPro"/>
</dbReference>
<evidence type="ECO:0000256" key="1">
    <source>
        <dbReference type="ARBA" id="ARBA00004141"/>
    </source>
</evidence>
<dbReference type="Pfam" id="PF06736">
    <property type="entry name" value="TMEM175"/>
    <property type="match status" value="1"/>
</dbReference>
<protein>
    <submittedName>
        <fullName evidence="14">Putative membrane protein</fullName>
    </submittedName>
</protein>
<dbReference type="PANTHER" id="PTHR31462:SF5">
    <property type="entry name" value="ENDOSOMAL_LYSOSOMAL PROTON CHANNEL TMEM175"/>
    <property type="match status" value="1"/>
</dbReference>
<dbReference type="PANTHER" id="PTHR31462">
    <property type="entry name" value="ENDOSOMAL/LYSOSOMAL POTASSIUM CHANNEL TMEM175"/>
    <property type="match status" value="1"/>
</dbReference>
<evidence type="ECO:0000256" key="4">
    <source>
        <dbReference type="ARBA" id="ARBA00022538"/>
    </source>
</evidence>
<gene>
    <name evidence="14" type="ORF">FHS83_001727</name>
</gene>
<dbReference type="AlphaFoldDB" id="A0A846MYT4"/>
<evidence type="ECO:0000313" key="15">
    <source>
        <dbReference type="Proteomes" id="UP000570514"/>
    </source>
</evidence>
<feature type="transmembrane region" description="Helical" evidence="13">
    <location>
        <begin position="126"/>
        <end position="145"/>
    </location>
</feature>
<keyword evidence="10 13" id="KW-0472">Membrane</keyword>
<evidence type="ECO:0000313" key="14">
    <source>
        <dbReference type="EMBL" id="NIK88409.1"/>
    </source>
</evidence>
<evidence type="ECO:0000256" key="10">
    <source>
        <dbReference type="ARBA" id="ARBA00023136"/>
    </source>
</evidence>
<comment type="similarity">
    <text evidence="2">Belongs to the TMEM175 family.</text>
</comment>
<feature type="transmembrane region" description="Helical" evidence="13">
    <location>
        <begin position="21"/>
        <end position="39"/>
    </location>
</feature>
<name>A0A846MYT4_9PROT</name>
<evidence type="ECO:0000256" key="2">
    <source>
        <dbReference type="ARBA" id="ARBA00006920"/>
    </source>
</evidence>
<sequence length="212" mass="23382">MQHKAGHAQTEAEVNKRLLDRMLFFSDAVFAIALTLLVLDLRPPEHLEASIADTLGGMASAFVSFINSFCLAGLWWFIHMRVTKLIQIFDWPVAICNFLFLLTVTLMPFAAALLSHGVNTGLVWAIYWSVNLGSSATLTLLVLMATRSGGKLVGGTTAARRYFNAARTFSPSLCFAAGIFFGLKAEVGLAQWAWVPIPFLLIIMARLQRRFA</sequence>
<keyword evidence="9" id="KW-0406">Ion transport</keyword>
<organism evidence="14 15">
    <name type="scientific">Rhizomicrobium palustre</name>
    <dbReference type="NCBI Taxonomy" id="189966"/>
    <lineage>
        <taxon>Bacteria</taxon>
        <taxon>Pseudomonadati</taxon>
        <taxon>Pseudomonadota</taxon>
        <taxon>Alphaproteobacteria</taxon>
        <taxon>Micropepsales</taxon>
        <taxon>Micropepsaceae</taxon>
        <taxon>Rhizomicrobium</taxon>
    </lineage>
</organism>
<evidence type="ECO:0000256" key="7">
    <source>
        <dbReference type="ARBA" id="ARBA00022958"/>
    </source>
</evidence>
<keyword evidence="8 13" id="KW-1133">Transmembrane helix</keyword>
<feature type="transmembrane region" description="Helical" evidence="13">
    <location>
        <begin position="59"/>
        <end position="79"/>
    </location>
</feature>
<keyword evidence="5 13" id="KW-0812">Transmembrane</keyword>
<evidence type="ECO:0000256" key="3">
    <source>
        <dbReference type="ARBA" id="ARBA00022448"/>
    </source>
</evidence>
<evidence type="ECO:0000256" key="8">
    <source>
        <dbReference type="ARBA" id="ARBA00022989"/>
    </source>
</evidence>
<evidence type="ECO:0000256" key="13">
    <source>
        <dbReference type="SAM" id="Phobius"/>
    </source>
</evidence>
<feature type="transmembrane region" description="Helical" evidence="13">
    <location>
        <begin position="165"/>
        <end position="183"/>
    </location>
</feature>
<feature type="transmembrane region" description="Helical" evidence="13">
    <location>
        <begin position="189"/>
        <end position="207"/>
    </location>
</feature>
<keyword evidence="4" id="KW-0633">Potassium transport</keyword>
<keyword evidence="11" id="KW-0407">Ion channel</keyword>
<dbReference type="EMBL" id="JAASRM010000001">
    <property type="protein sequence ID" value="NIK88409.1"/>
    <property type="molecule type" value="Genomic_DNA"/>
</dbReference>
<evidence type="ECO:0000256" key="6">
    <source>
        <dbReference type="ARBA" id="ARBA00022826"/>
    </source>
</evidence>
<proteinExistence type="inferred from homology"/>
<keyword evidence="15" id="KW-1185">Reference proteome</keyword>
<dbReference type="Proteomes" id="UP000570514">
    <property type="component" value="Unassembled WGS sequence"/>
</dbReference>
<dbReference type="GO" id="GO:0016020">
    <property type="term" value="C:membrane"/>
    <property type="evidence" value="ECO:0007669"/>
    <property type="project" value="UniProtKB-SubCell"/>
</dbReference>
<accession>A0A846MYT4</accession>
<evidence type="ECO:0000256" key="11">
    <source>
        <dbReference type="ARBA" id="ARBA00023303"/>
    </source>
</evidence>
<dbReference type="InterPro" id="IPR010617">
    <property type="entry name" value="TMEM175-like"/>
</dbReference>
<dbReference type="GO" id="GO:0005267">
    <property type="term" value="F:potassium channel activity"/>
    <property type="evidence" value="ECO:0007669"/>
    <property type="project" value="UniProtKB-KW"/>
</dbReference>
<dbReference type="RefSeq" id="WP_167082589.1">
    <property type="nucleotide sequence ID" value="NZ_BAAADC010000001.1"/>
</dbReference>
<evidence type="ECO:0000256" key="5">
    <source>
        <dbReference type="ARBA" id="ARBA00022692"/>
    </source>
</evidence>
<keyword evidence="6" id="KW-0631">Potassium channel</keyword>
<feature type="transmembrane region" description="Helical" evidence="13">
    <location>
        <begin position="91"/>
        <end position="114"/>
    </location>
</feature>
<comment type="subcellular location">
    <subcellularLocation>
        <location evidence="1">Membrane</location>
        <topology evidence="1">Multi-pass membrane protein</topology>
    </subcellularLocation>
</comment>
<evidence type="ECO:0000256" key="12">
    <source>
        <dbReference type="ARBA" id="ARBA00034430"/>
    </source>
</evidence>
<comment type="catalytic activity">
    <reaction evidence="12">
        <text>K(+)(in) = K(+)(out)</text>
        <dbReference type="Rhea" id="RHEA:29463"/>
        <dbReference type="ChEBI" id="CHEBI:29103"/>
    </reaction>
</comment>